<dbReference type="InterPro" id="IPR016181">
    <property type="entry name" value="Acyl_CoA_acyltransferase"/>
</dbReference>
<dbReference type="InterPro" id="IPR044542">
    <property type="entry name" value="NAA30-like"/>
</dbReference>
<dbReference type="Gene3D" id="3.40.630.30">
    <property type="match status" value="1"/>
</dbReference>
<dbReference type="EMBL" id="RKLQ01000001">
    <property type="protein sequence ID" value="MBX0303255.1"/>
    <property type="molecule type" value="Genomic_DNA"/>
</dbReference>
<dbReference type="RefSeq" id="WP_220587469.1">
    <property type="nucleotide sequence ID" value="NZ_RKLQ01000001.1"/>
</dbReference>
<evidence type="ECO:0000313" key="5">
    <source>
        <dbReference type="EMBL" id="MBX0303255.1"/>
    </source>
</evidence>
<dbReference type="PANTHER" id="PTHR45896">
    <property type="entry name" value="N-ALPHA-ACETYLTRANSFERASE 30"/>
    <property type="match status" value="1"/>
</dbReference>
<dbReference type="PROSITE" id="PS51186">
    <property type="entry name" value="GNAT"/>
    <property type="match status" value="1"/>
</dbReference>
<dbReference type="InterPro" id="IPR000182">
    <property type="entry name" value="GNAT_dom"/>
</dbReference>
<sequence>MSVNIETTVVDRGSDEYVDPAWQLKEDIRRSEGVLRQRRGFFRSAYRRSTVYLYIDRASDALVGFAAVRRDGYILFLAVDADYRGHGFGKRLIARVSEDYGSVTCHARSTNEEALEFYQHIGFEVRRRIDNYYEDGGDAFYLKLGDDSITEKLSKLLRG</sequence>
<evidence type="ECO:0000256" key="3">
    <source>
        <dbReference type="ARBA" id="ARBA00024025"/>
    </source>
</evidence>
<dbReference type="SUPFAM" id="SSF55729">
    <property type="entry name" value="Acyl-CoA N-acyltransferases (Nat)"/>
    <property type="match status" value="1"/>
</dbReference>
<evidence type="ECO:0000259" key="4">
    <source>
        <dbReference type="PROSITE" id="PS51186"/>
    </source>
</evidence>
<name>A0A8J7YBY7_9EURY</name>
<dbReference type="PANTHER" id="PTHR45896:SF1">
    <property type="entry name" value="N-ALPHA-ACETYLTRANSFERASE 30"/>
    <property type="match status" value="1"/>
</dbReference>
<keyword evidence="6" id="KW-1185">Reference proteome</keyword>
<dbReference type="Pfam" id="PF13673">
    <property type="entry name" value="Acetyltransf_10"/>
    <property type="match status" value="1"/>
</dbReference>
<proteinExistence type="inferred from homology"/>
<comment type="similarity">
    <text evidence="3">Belongs to the acetyltransferase family. MAK3 subfamily.</text>
</comment>
<feature type="domain" description="N-acetyltransferase" evidence="4">
    <location>
        <begin position="8"/>
        <end position="147"/>
    </location>
</feature>
<gene>
    <name evidence="5" type="ORF">EGD98_06160</name>
</gene>
<protein>
    <submittedName>
        <fullName evidence="5">GNAT family N-acetyltransferase</fullName>
    </submittedName>
</protein>
<evidence type="ECO:0000313" key="6">
    <source>
        <dbReference type="Proteomes" id="UP000783863"/>
    </source>
</evidence>
<keyword evidence="2" id="KW-0012">Acyltransferase</keyword>
<evidence type="ECO:0000256" key="2">
    <source>
        <dbReference type="ARBA" id="ARBA00023315"/>
    </source>
</evidence>
<comment type="caution">
    <text evidence="5">The sequence shown here is derived from an EMBL/GenBank/DDBJ whole genome shotgun (WGS) entry which is preliminary data.</text>
</comment>
<dbReference type="GO" id="GO:0031417">
    <property type="term" value="C:NatC complex"/>
    <property type="evidence" value="ECO:0007669"/>
    <property type="project" value="TreeGrafter"/>
</dbReference>
<evidence type="ECO:0000256" key="1">
    <source>
        <dbReference type="ARBA" id="ARBA00022679"/>
    </source>
</evidence>
<keyword evidence="1" id="KW-0808">Transferase</keyword>
<organism evidence="5 6">
    <name type="scientific">Haloarcula salinisoli</name>
    <dbReference type="NCBI Taxonomy" id="2487746"/>
    <lineage>
        <taxon>Archaea</taxon>
        <taxon>Methanobacteriati</taxon>
        <taxon>Methanobacteriota</taxon>
        <taxon>Stenosarchaea group</taxon>
        <taxon>Halobacteria</taxon>
        <taxon>Halobacteriales</taxon>
        <taxon>Haloarculaceae</taxon>
        <taxon>Haloarcula</taxon>
    </lineage>
</organism>
<dbReference type="Proteomes" id="UP000783863">
    <property type="component" value="Unassembled WGS sequence"/>
</dbReference>
<accession>A0A8J7YBY7</accession>
<reference evidence="5" key="1">
    <citation type="submission" date="2021-06" db="EMBL/GenBank/DDBJ databases">
        <title>Halomicroarcula sp. F24A a new haloarchaeum isolated from saline soil.</title>
        <authorList>
            <person name="Duran-Viseras A."/>
            <person name="Sanchez-Porro C."/>
            <person name="Ventosa A."/>
        </authorList>
    </citation>
    <scope>NUCLEOTIDE SEQUENCE</scope>
    <source>
        <strain evidence="5">F24A</strain>
    </source>
</reference>
<dbReference type="GO" id="GO:0004596">
    <property type="term" value="F:protein-N-terminal amino-acid acetyltransferase activity"/>
    <property type="evidence" value="ECO:0007669"/>
    <property type="project" value="InterPro"/>
</dbReference>
<dbReference type="AlphaFoldDB" id="A0A8J7YBY7"/>
<dbReference type="CDD" id="cd04301">
    <property type="entry name" value="NAT_SF"/>
    <property type="match status" value="1"/>
</dbReference>